<feature type="domain" description="ABC transporter" evidence="5">
    <location>
        <begin position="21"/>
        <end position="257"/>
    </location>
</feature>
<dbReference type="EMBL" id="MKZO01000029">
    <property type="protein sequence ID" value="OLS61665.1"/>
    <property type="molecule type" value="Genomic_DNA"/>
</dbReference>
<dbReference type="Pfam" id="PF00005">
    <property type="entry name" value="ABC_tran"/>
    <property type="match status" value="2"/>
</dbReference>
<dbReference type="InterPro" id="IPR003593">
    <property type="entry name" value="AAA+_ATPase"/>
</dbReference>
<evidence type="ECO:0000256" key="4">
    <source>
        <dbReference type="ARBA" id="ARBA00022840"/>
    </source>
</evidence>
<dbReference type="AlphaFoldDB" id="A0A1Q9R2S7"/>
<dbReference type="GO" id="GO:0005524">
    <property type="term" value="F:ATP binding"/>
    <property type="evidence" value="ECO:0007669"/>
    <property type="project" value="UniProtKB-KW"/>
</dbReference>
<organism evidence="6 7">
    <name type="scientific">Pseudomonas putida</name>
    <name type="common">Arthrobacter siderocapsulatus</name>
    <dbReference type="NCBI Taxonomy" id="303"/>
    <lineage>
        <taxon>Bacteria</taxon>
        <taxon>Pseudomonadati</taxon>
        <taxon>Pseudomonadota</taxon>
        <taxon>Gammaproteobacteria</taxon>
        <taxon>Pseudomonadales</taxon>
        <taxon>Pseudomonadaceae</taxon>
        <taxon>Pseudomonas</taxon>
    </lineage>
</organism>
<dbReference type="InterPro" id="IPR027417">
    <property type="entry name" value="P-loop_NTPase"/>
</dbReference>
<dbReference type="CDD" id="cd03216">
    <property type="entry name" value="ABC_Carb_Monos_I"/>
    <property type="match status" value="1"/>
</dbReference>
<dbReference type="PANTHER" id="PTHR43790">
    <property type="entry name" value="CARBOHYDRATE TRANSPORT ATP-BINDING PROTEIN MG119-RELATED"/>
    <property type="match status" value="1"/>
</dbReference>
<dbReference type="PANTHER" id="PTHR43790:SF9">
    <property type="entry name" value="GALACTOFURANOSE TRANSPORTER ATP-BINDING PROTEIN YTFR"/>
    <property type="match status" value="1"/>
</dbReference>
<keyword evidence="4 6" id="KW-0067">ATP-binding</keyword>
<protein>
    <submittedName>
        <fullName evidence="6">Ribose import ATP-binding protein RbsA</fullName>
        <ecNumber evidence="6">3.6.3.17</ecNumber>
    </submittedName>
</protein>
<dbReference type="RefSeq" id="WP_081430275.1">
    <property type="nucleotide sequence ID" value="NZ_MKZO01000029.1"/>
</dbReference>
<accession>A0A1Q9R2S7</accession>
<sequence length="516" mass="55441">MTSAAVVASATSERASDNIIVATHDLRKSFGSVEILHGINMQINAGESRALVGRNGAGKSTLIGCLTGIHAPSSGSVSFQGQPAPRTSDRRAWQKHVACVYQRWTVIPQLTVAENLFLNSHPRNGFGLIDWKGMREQAATILEQWGLNLSPDKLASDVTVEERQIMEIARALAQGSRFIILDEPTAELERREVSRLFDSINALRDDGVTFCYISHHLEEIYEICDSVTVLRDGKKVADCALSELPRPALVEAMVGAAVSSRRCNTSEVTFEDTPGQGLEIKGLSIEGELKGIDLCIRKGECVGIAGLAGSGKEKIAEILAGLRVPDSGTVLLDGQDLPVGNVRRMRKAGVGYVPRDRHEEGILPQLSIAENITIAINDRLGPAGFVLPSRQAEAAAEQIRDFAIVSAGQLQPIGELSGGNQQKGIMARALIDKPKLLVVVSPTQGVDIASKNALFDVIARAQKDGLAVLVCSDELDELSICDRVEVIFHGAITTSIKRGWNDHQMVAAIEGLGGEK</sequence>
<dbReference type="PROSITE" id="PS50893">
    <property type="entry name" value="ABC_TRANSPORTER_2"/>
    <property type="match status" value="2"/>
</dbReference>
<dbReference type="GO" id="GO:0016887">
    <property type="term" value="F:ATP hydrolysis activity"/>
    <property type="evidence" value="ECO:0007669"/>
    <property type="project" value="InterPro"/>
</dbReference>
<evidence type="ECO:0000256" key="3">
    <source>
        <dbReference type="ARBA" id="ARBA00022741"/>
    </source>
</evidence>
<comment type="caution">
    <text evidence="6">The sequence shown here is derived from an EMBL/GenBank/DDBJ whole genome shotgun (WGS) entry which is preliminary data.</text>
</comment>
<evidence type="ECO:0000259" key="5">
    <source>
        <dbReference type="PROSITE" id="PS50893"/>
    </source>
</evidence>
<name>A0A1Q9R2S7_PSEPU</name>
<dbReference type="SMART" id="SM00382">
    <property type="entry name" value="AAA"/>
    <property type="match status" value="2"/>
</dbReference>
<feature type="domain" description="ABC transporter" evidence="5">
    <location>
        <begin position="268"/>
        <end position="514"/>
    </location>
</feature>
<evidence type="ECO:0000256" key="1">
    <source>
        <dbReference type="ARBA" id="ARBA00022448"/>
    </source>
</evidence>
<dbReference type="InterPro" id="IPR050107">
    <property type="entry name" value="ABC_carbohydrate_import_ATPase"/>
</dbReference>
<dbReference type="InterPro" id="IPR003439">
    <property type="entry name" value="ABC_transporter-like_ATP-bd"/>
</dbReference>
<dbReference type="Proteomes" id="UP000186736">
    <property type="component" value="Unassembled WGS sequence"/>
</dbReference>
<keyword evidence="1" id="KW-0813">Transport</keyword>
<evidence type="ECO:0000313" key="6">
    <source>
        <dbReference type="EMBL" id="OLS61665.1"/>
    </source>
</evidence>
<keyword evidence="3" id="KW-0547">Nucleotide-binding</keyword>
<evidence type="ECO:0000256" key="2">
    <source>
        <dbReference type="ARBA" id="ARBA00022737"/>
    </source>
</evidence>
<evidence type="ECO:0000313" key="7">
    <source>
        <dbReference type="Proteomes" id="UP000186736"/>
    </source>
</evidence>
<gene>
    <name evidence="6" type="primary">rbsA_2</name>
    <name evidence="6" type="ORF">PSEMO_34780</name>
</gene>
<dbReference type="CDD" id="cd03215">
    <property type="entry name" value="ABC_Carb_Monos_II"/>
    <property type="match status" value="1"/>
</dbReference>
<reference evidence="6 7" key="1">
    <citation type="submission" date="2016-10" db="EMBL/GenBank/DDBJ databases">
        <title>Genome Sequence of Pseudomonas putida GM4FR.</title>
        <authorList>
            <person name="Poehlein A."/>
            <person name="Wemheuer F."/>
            <person name="Hollensteiner J."/>
            <person name="Wemheuer B."/>
        </authorList>
    </citation>
    <scope>NUCLEOTIDE SEQUENCE [LARGE SCALE GENOMIC DNA]</scope>
    <source>
        <strain evidence="6 7">GM4FR</strain>
    </source>
</reference>
<dbReference type="Gene3D" id="3.40.50.300">
    <property type="entry name" value="P-loop containing nucleotide triphosphate hydrolases"/>
    <property type="match status" value="2"/>
</dbReference>
<dbReference type="EC" id="3.6.3.17" evidence="6"/>
<dbReference type="SUPFAM" id="SSF52540">
    <property type="entry name" value="P-loop containing nucleoside triphosphate hydrolases"/>
    <property type="match status" value="2"/>
</dbReference>
<proteinExistence type="predicted"/>
<keyword evidence="2" id="KW-0677">Repeat</keyword>
<dbReference type="OrthoDB" id="9776369at2"/>
<keyword evidence="6" id="KW-0378">Hydrolase</keyword>